<dbReference type="Gene3D" id="3.30.70.270">
    <property type="match status" value="1"/>
</dbReference>
<dbReference type="InterPro" id="IPR051320">
    <property type="entry name" value="Viral_Replic_Matur_Polypro"/>
</dbReference>
<evidence type="ECO:0000313" key="1">
    <source>
        <dbReference type="EMBL" id="CAN64801.1"/>
    </source>
</evidence>
<dbReference type="PANTHER" id="PTHR33064:SF40">
    <property type="entry name" value="REVERSE TRANSCRIPTASE_RETROTRANSPOSON-DERIVED PROTEIN RNASE H-LIKE DOMAIN-CONTAINING PROTEIN"/>
    <property type="match status" value="1"/>
</dbReference>
<dbReference type="EMBL" id="AM432375">
    <property type="protein sequence ID" value="CAN64801.1"/>
    <property type="molecule type" value="Genomic_DNA"/>
</dbReference>
<proteinExistence type="predicted"/>
<accession>A5AQP6</accession>
<gene>
    <name evidence="1" type="ORF">VITISV_005579</name>
</gene>
<dbReference type="AlphaFoldDB" id="A5AQP6"/>
<dbReference type="InterPro" id="IPR043502">
    <property type="entry name" value="DNA/RNA_pol_sf"/>
</dbReference>
<sequence length="278" mass="32859">MGPYRMALPQLKELRRQFNEFPDTRFIIPSKAPYDVSILFQNKYDGSLRMCMDCWALNKVEEQVPLFRSLSTCLINLVPQLRSFLSLVNYYQRFIKGYSIRATPLINLPKKNKTWESDEKCQQDFEDLNKVVTKKRCWHYPTIPRCLSANEKDWAKLLDVTQFSYNLKMSKATHKSPFKLSTRQQPLTPPTLEIDYTGRSPTTFKFANGWHKQADIASSYLDKATKKMKKWANKKRRHTEHKVRAWCLSRSFPQQFKSLRLMYKGLARRFESPFPIHG</sequence>
<name>A5AQP6_VITVI</name>
<evidence type="ECO:0008006" key="2">
    <source>
        <dbReference type="Google" id="ProtNLM"/>
    </source>
</evidence>
<dbReference type="Gene3D" id="3.10.10.10">
    <property type="entry name" value="HIV Type 1 Reverse Transcriptase, subunit A, domain 1"/>
    <property type="match status" value="1"/>
</dbReference>
<dbReference type="InterPro" id="IPR043128">
    <property type="entry name" value="Rev_trsase/Diguanyl_cyclase"/>
</dbReference>
<organism evidence="1">
    <name type="scientific">Vitis vinifera</name>
    <name type="common">Grape</name>
    <dbReference type="NCBI Taxonomy" id="29760"/>
    <lineage>
        <taxon>Eukaryota</taxon>
        <taxon>Viridiplantae</taxon>
        <taxon>Streptophyta</taxon>
        <taxon>Embryophyta</taxon>
        <taxon>Tracheophyta</taxon>
        <taxon>Spermatophyta</taxon>
        <taxon>Magnoliopsida</taxon>
        <taxon>eudicotyledons</taxon>
        <taxon>Gunneridae</taxon>
        <taxon>Pentapetalae</taxon>
        <taxon>rosids</taxon>
        <taxon>Vitales</taxon>
        <taxon>Vitaceae</taxon>
        <taxon>Viteae</taxon>
        <taxon>Vitis</taxon>
    </lineage>
</organism>
<protein>
    <recommendedName>
        <fullName evidence="2">Reverse transcriptase/retrotransposon-derived protein RNase H-like domain-containing protein</fullName>
    </recommendedName>
</protein>
<reference evidence="1" key="1">
    <citation type="journal article" date="2007" name="PLoS ONE">
        <title>The first genome sequence of an elite grapevine cultivar (Pinot noir Vitis vinifera L.): coping with a highly heterozygous genome.</title>
        <authorList>
            <person name="Velasco R."/>
            <person name="Zharkikh A."/>
            <person name="Troggio M."/>
            <person name="Cartwright D.A."/>
            <person name="Cestaro A."/>
            <person name="Pruss D."/>
            <person name="Pindo M."/>
            <person name="FitzGerald L.M."/>
            <person name="Vezzulli S."/>
            <person name="Reid J."/>
            <person name="Malacarne G."/>
            <person name="Iliev D."/>
            <person name="Coppola G."/>
            <person name="Wardell B."/>
            <person name="Micheletti D."/>
            <person name="Macalma T."/>
            <person name="Facci M."/>
            <person name="Mitchell J.T."/>
            <person name="Perazzolli M."/>
            <person name="Eldredge G."/>
            <person name="Gatto P."/>
            <person name="Oyzerski R."/>
            <person name="Moretto M."/>
            <person name="Gutin N."/>
            <person name="Stefanini M."/>
            <person name="Chen Y."/>
            <person name="Segala C."/>
            <person name="Davenport C."/>
            <person name="Dematte L."/>
            <person name="Mraz A."/>
            <person name="Battilana J."/>
            <person name="Stormo K."/>
            <person name="Costa F."/>
            <person name="Tao Q."/>
            <person name="Si-Ammour A."/>
            <person name="Harkins T."/>
            <person name="Lackey A."/>
            <person name="Perbost C."/>
            <person name="Taillon B."/>
            <person name="Stella A."/>
            <person name="Solovyev V."/>
            <person name="Fawcett J.A."/>
            <person name="Sterck L."/>
            <person name="Vandepoele K."/>
            <person name="Grando S.M."/>
            <person name="Toppo S."/>
            <person name="Moser C."/>
            <person name="Lanchbury J."/>
            <person name="Bogden R."/>
            <person name="Skolnick M."/>
            <person name="Sgaramella V."/>
            <person name="Bhatnagar S.K."/>
            <person name="Fontana P."/>
            <person name="Gutin A."/>
            <person name="Van de Peer Y."/>
            <person name="Salamini F."/>
            <person name="Viola R."/>
        </authorList>
    </citation>
    <scope>NUCLEOTIDE SEQUENCE</scope>
</reference>
<dbReference type="PANTHER" id="PTHR33064">
    <property type="entry name" value="POL PROTEIN"/>
    <property type="match status" value="1"/>
</dbReference>
<dbReference type="SUPFAM" id="SSF56672">
    <property type="entry name" value="DNA/RNA polymerases"/>
    <property type="match status" value="1"/>
</dbReference>